<feature type="domain" description="Fido" evidence="1">
    <location>
        <begin position="78"/>
        <end position="221"/>
    </location>
</feature>
<name>A0AB39V7D9_9FUSO</name>
<evidence type="ECO:0000259" key="1">
    <source>
        <dbReference type="PROSITE" id="PS51459"/>
    </source>
</evidence>
<proteinExistence type="predicted"/>
<gene>
    <name evidence="2" type="ORF">AB8B28_05855</name>
</gene>
<organism evidence="2">
    <name type="scientific">Leptotrichia alba</name>
    <dbReference type="NCBI Taxonomy" id="3239304"/>
    <lineage>
        <taxon>Bacteria</taxon>
        <taxon>Fusobacteriati</taxon>
        <taxon>Fusobacteriota</taxon>
        <taxon>Fusobacteriia</taxon>
        <taxon>Fusobacteriales</taxon>
        <taxon>Leptotrichiaceae</taxon>
        <taxon>Leptotrichia</taxon>
    </lineage>
</organism>
<dbReference type="RefSeq" id="WP_369717441.1">
    <property type="nucleotide sequence ID" value="NZ_CP165647.1"/>
</dbReference>
<evidence type="ECO:0000313" key="2">
    <source>
        <dbReference type="EMBL" id="XDU63361.1"/>
    </source>
</evidence>
<protein>
    <recommendedName>
        <fullName evidence="1">Fido domain-containing protein</fullName>
    </recommendedName>
</protein>
<dbReference type="SUPFAM" id="SSF140931">
    <property type="entry name" value="Fic-like"/>
    <property type="match status" value="1"/>
</dbReference>
<dbReference type="AlphaFoldDB" id="A0AB39V7D9"/>
<dbReference type="Gene3D" id="1.10.3290.10">
    <property type="entry name" value="Fido-like domain"/>
    <property type="match status" value="1"/>
</dbReference>
<accession>A0AB39V7D9</accession>
<dbReference type="KEGG" id="lala:AB8B28_05855"/>
<sequence>MYKISKNRALNILGLEYENFIHKLAEGEGSTMTFAQTSATINNLPVSNVRPKDVLVVKCIQNGVDYVMDLLRKDDLFFDKQTLKMINRYVASNDNFDNIGDFRIWPIKIAGAKHRGSNPNEFDDIFFNISEKYNSDKNYDEINLFMDLAKTQFFGNGNKRAGQLMMNGLLVSKGYCPFVINFKEPKFSEALVKWYDHNDEKTIYNMMAKKQVEILKDYLTDEELEKFEKN</sequence>
<reference evidence="2" key="1">
    <citation type="submission" date="2024-07" db="EMBL/GenBank/DDBJ databases">
        <authorList>
            <person name="Li X.-J."/>
            <person name="Wang X."/>
        </authorList>
    </citation>
    <scope>NUCLEOTIDE SEQUENCE</scope>
    <source>
        <strain evidence="2">HSP-536</strain>
    </source>
</reference>
<dbReference type="PROSITE" id="PS51459">
    <property type="entry name" value="FIDO"/>
    <property type="match status" value="1"/>
</dbReference>
<dbReference type="EMBL" id="CP165647">
    <property type="protein sequence ID" value="XDU63361.1"/>
    <property type="molecule type" value="Genomic_DNA"/>
</dbReference>
<dbReference type="InterPro" id="IPR003812">
    <property type="entry name" value="Fido"/>
</dbReference>
<dbReference type="InterPro" id="IPR036597">
    <property type="entry name" value="Fido-like_dom_sf"/>
</dbReference>